<feature type="compositionally biased region" description="Low complexity" evidence="1">
    <location>
        <begin position="142"/>
        <end position="152"/>
    </location>
</feature>
<protein>
    <submittedName>
        <fullName evidence="2">Uncharacterized protein</fullName>
    </submittedName>
</protein>
<evidence type="ECO:0000313" key="3">
    <source>
        <dbReference type="Proteomes" id="UP000807716"/>
    </source>
</evidence>
<dbReference type="AlphaFoldDB" id="A0A9P6PJY1"/>
<feature type="compositionally biased region" description="Basic and acidic residues" evidence="1">
    <location>
        <begin position="17"/>
        <end position="34"/>
    </location>
</feature>
<reference evidence="2" key="1">
    <citation type="journal article" date="2020" name="Fungal Divers.">
        <title>Resolving the Mortierellaceae phylogeny through synthesis of multi-gene phylogenetics and phylogenomics.</title>
        <authorList>
            <person name="Vandepol N."/>
            <person name="Liber J."/>
            <person name="Desiro A."/>
            <person name="Na H."/>
            <person name="Kennedy M."/>
            <person name="Barry K."/>
            <person name="Grigoriev I.V."/>
            <person name="Miller A.N."/>
            <person name="O'Donnell K."/>
            <person name="Stajich J.E."/>
            <person name="Bonito G."/>
        </authorList>
    </citation>
    <scope>NUCLEOTIDE SEQUENCE</scope>
    <source>
        <strain evidence="2">BC1065</strain>
    </source>
</reference>
<name>A0A9P6PJY1_9FUNG</name>
<gene>
    <name evidence="2" type="ORF">DFQ27_002556</name>
</gene>
<feature type="region of interest" description="Disordered" evidence="1">
    <location>
        <begin position="129"/>
        <end position="152"/>
    </location>
</feature>
<proteinExistence type="predicted"/>
<dbReference type="Proteomes" id="UP000807716">
    <property type="component" value="Unassembled WGS sequence"/>
</dbReference>
<accession>A0A9P6PJY1</accession>
<feature type="region of interest" description="Disordered" evidence="1">
    <location>
        <begin position="1"/>
        <end position="104"/>
    </location>
</feature>
<feature type="non-terminal residue" evidence="2">
    <location>
        <position position="152"/>
    </location>
</feature>
<evidence type="ECO:0000313" key="2">
    <source>
        <dbReference type="EMBL" id="KAG0247095.1"/>
    </source>
</evidence>
<comment type="caution">
    <text evidence="2">The sequence shown here is derived from an EMBL/GenBank/DDBJ whole genome shotgun (WGS) entry which is preliminary data.</text>
</comment>
<evidence type="ECO:0000256" key="1">
    <source>
        <dbReference type="SAM" id="MobiDB-lite"/>
    </source>
</evidence>
<keyword evidence="3" id="KW-1185">Reference proteome</keyword>
<sequence length="152" mass="16033">MSTTPVVQTGLLVTGKRAREDDRSGIQEQQEHGEATSSHPTPKRRRSTSADVARASSPRDAPEPALSSTVEEPAPTDEEADGTGEALVLANGSQEDEEAHDQNGALVLADGSQADEESQSESIIVIDLTSHERSSSSHSRHNSPLSRATGVP</sequence>
<dbReference type="EMBL" id="JAAAJB010001978">
    <property type="protein sequence ID" value="KAG0247095.1"/>
    <property type="molecule type" value="Genomic_DNA"/>
</dbReference>
<organism evidence="2 3">
    <name type="scientific">Actinomortierella ambigua</name>
    <dbReference type="NCBI Taxonomy" id="1343610"/>
    <lineage>
        <taxon>Eukaryota</taxon>
        <taxon>Fungi</taxon>
        <taxon>Fungi incertae sedis</taxon>
        <taxon>Mucoromycota</taxon>
        <taxon>Mortierellomycotina</taxon>
        <taxon>Mortierellomycetes</taxon>
        <taxon>Mortierellales</taxon>
        <taxon>Mortierellaceae</taxon>
        <taxon>Actinomortierella</taxon>
    </lineage>
</organism>